<dbReference type="EMBL" id="JAUEPS010000039">
    <property type="protein sequence ID" value="KAK0449046.1"/>
    <property type="molecule type" value="Genomic_DNA"/>
</dbReference>
<proteinExistence type="predicted"/>
<keyword evidence="3" id="KW-1185">Reference proteome</keyword>
<keyword evidence="1" id="KW-1133">Transmembrane helix</keyword>
<protein>
    <submittedName>
        <fullName evidence="2">Uncharacterized protein</fullName>
    </submittedName>
</protein>
<evidence type="ECO:0000256" key="1">
    <source>
        <dbReference type="SAM" id="Phobius"/>
    </source>
</evidence>
<dbReference type="AlphaFoldDB" id="A0AA39JUA3"/>
<feature type="transmembrane region" description="Helical" evidence="1">
    <location>
        <begin position="110"/>
        <end position="131"/>
    </location>
</feature>
<gene>
    <name evidence="2" type="ORF">EV420DRAFT_1647075</name>
</gene>
<organism evidence="2 3">
    <name type="scientific">Armillaria tabescens</name>
    <name type="common">Ringless honey mushroom</name>
    <name type="synonym">Agaricus tabescens</name>
    <dbReference type="NCBI Taxonomy" id="1929756"/>
    <lineage>
        <taxon>Eukaryota</taxon>
        <taxon>Fungi</taxon>
        <taxon>Dikarya</taxon>
        <taxon>Basidiomycota</taxon>
        <taxon>Agaricomycotina</taxon>
        <taxon>Agaricomycetes</taxon>
        <taxon>Agaricomycetidae</taxon>
        <taxon>Agaricales</taxon>
        <taxon>Marasmiineae</taxon>
        <taxon>Physalacriaceae</taxon>
        <taxon>Desarmillaria</taxon>
    </lineage>
</organism>
<reference evidence="2" key="1">
    <citation type="submission" date="2023-06" db="EMBL/GenBank/DDBJ databases">
        <authorList>
            <consortium name="Lawrence Berkeley National Laboratory"/>
            <person name="Ahrendt S."/>
            <person name="Sahu N."/>
            <person name="Indic B."/>
            <person name="Wong-Bajracharya J."/>
            <person name="Merenyi Z."/>
            <person name="Ke H.-M."/>
            <person name="Monk M."/>
            <person name="Kocsube S."/>
            <person name="Drula E."/>
            <person name="Lipzen A."/>
            <person name="Balint B."/>
            <person name="Henrissat B."/>
            <person name="Andreopoulos B."/>
            <person name="Martin F.M."/>
            <person name="Harder C.B."/>
            <person name="Rigling D."/>
            <person name="Ford K.L."/>
            <person name="Foster G.D."/>
            <person name="Pangilinan J."/>
            <person name="Papanicolaou A."/>
            <person name="Barry K."/>
            <person name="LaButti K."/>
            <person name="Viragh M."/>
            <person name="Koriabine M."/>
            <person name="Yan M."/>
            <person name="Riley R."/>
            <person name="Champramary S."/>
            <person name="Plett K.L."/>
            <person name="Tsai I.J."/>
            <person name="Slot J."/>
            <person name="Sipos G."/>
            <person name="Plett J."/>
            <person name="Nagy L.G."/>
            <person name="Grigoriev I.V."/>
        </authorList>
    </citation>
    <scope>NUCLEOTIDE SEQUENCE</scope>
    <source>
        <strain evidence="2">CCBAS 213</strain>
    </source>
</reference>
<name>A0AA39JUA3_ARMTA</name>
<keyword evidence="1" id="KW-0472">Membrane</keyword>
<evidence type="ECO:0000313" key="2">
    <source>
        <dbReference type="EMBL" id="KAK0449046.1"/>
    </source>
</evidence>
<dbReference type="Proteomes" id="UP001175211">
    <property type="component" value="Unassembled WGS sequence"/>
</dbReference>
<sequence length="137" mass="15314">MSSGDVFNASFLFTTISVAFQPIRHLPRRPTPESYIIAGCSLRMWPLTGKLTRSPAIRCYRLKLPRKVDICASFRHPQQEYAFGNFVWVAGYLVTSQNVSSRSMLSSRHLGVVTVALVITPASFHFAVYFGTSILTP</sequence>
<comment type="caution">
    <text evidence="2">The sequence shown here is derived from an EMBL/GenBank/DDBJ whole genome shotgun (WGS) entry which is preliminary data.</text>
</comment>
<dbReference type="RefSeq" id="XP_060326761.1">
    <property type="nucleotide sequence ID" value="XM_060478000.1"/>
</dbReference>
<dbReference type="GeneID" id="85361548"/>
<accession>A0AA39JUA3</accession>
<evidence type="ECO:0000313" key="3">
    <source>
        <dbReference type="Proteomes" id="UP001175211"/>
    </source>
</evidence>
<keyword evidence="1" id="KW-0812">Transmembrane</keyword>